<protein>
    <submittedName>
        <fullName evidence="2">Uncharacterized protein</fullName>
    </submittedName>
</protein>
<dbReference type="AlphaFoldDB" id="A0A1G2U223"/>
<gene>
    <name evidence="2" type="ORF">A3B14_01380</name>
</gene>
<accession>A0A1G2U223</accession>
<dbReference type="Proteomes" id="UP000176800">
    <property type="component" value="Unassembled WGS sequence"/>
</dbReference>
<evidence type="ECO:0000256" key="1">
    <source>
        <dbReference type="SAM" id="MobiDB-lite"/>
    </source>
</evidence>
<comment type="caution">
    <text evidence="2">The sequence shown here is derived from an EMBL/GenBank/DDBJ whole genome shotgun (WGS) entry which is preliminary data.</text>
</comment>
<name>A0A1G2U223_9BACT</name>
<sequence>MVENYREDPSFKPEYSYKDRETGEEASAPFPVAVFGVDSNKTFLGVGNVIGVVETSFGDNPVIELEDIEDGQKYTILGLESWWTHPVPEEVVEHMADGSLAVDSVRRYLDELRADEELSEAADNAWLEDQGIDPES</sequence>
<reference evidence="2 3" key="1">
    <citation type="journal article" date="2016" name="Nat. Commun.">
        <title>Thousands of microbial genomes shed light on interconnected biogeochemical processes in an aquifer system.</title>
        <authorList>
            <person name="Anantharaman K."/>
            <person name="Brown C.T."/>
            <person name="Hug L.A."/>
            <person name="Sharon I."/>
            <person name="Castelle C.J."/>
            <person name="Probst A.J."/>
            <person name="Thomas B.C."/>
            <person name="Singh A."/>
            <person name="Wilkins M.J."/>
            <person name="Karaoz U."/>
            <person name="Brodie E.L."/>
            <person name="Williams K.H."/>
            <person name="Hubbard S.S."/>
            <person name="Banfield J.F."/>
        </authorList>
    </citation>
    <scope>NUCLEOTIDE SEQUENCE [LARGE SCALE GENOMIC DNA]</scope>
</reference>
<organism evidence="2 3">
    <name type="scientific">Candidatus Zambryskibacteria bacterium RIFCSPLOWO2_01_FULL_45_21</name>
    <dbReference type="NCBI Taxonomy" id="1802761"/>
    <lineage>
        <taxon>Bacteria</taxon>
        <taxon>Candidatus Zambryskiibacteriota</taxon>
    </lineage>
</organism>
<proteinExistence type="predicted"/>
<evidence type="ECO:0000313" key="2">
    <source>
        <dbReference type="EMBL" id="OHB03543.1"/>
    </source>
</evidence>
<evidence type="ECO:0000313" key="3">
    <source>
        <dbReference type="Proteomes" id="UP000176800"/>
    </source>
</evidence>
<feature type="region of interest" description="Disordered" evidence="1">
    <location>
        <begin position="1"/>
        <end position="23"/>
    </location>
</feature>
<dbReference type="EMBL" id="MHWE01000016">
    <property type="protein sequence ID" value="OHB03543.1"/>
    <property type="molecule type" value="Genomic_DNA"/>
</dbReference>